<accession>A0A7W5DSS9</accession>
<protein>
    <submittedName>
        <fullName evidence="2">Glycosyltransferase involved in cell wall biosynthesis</fullName>
    </submittedName>
</protein>
<gene>
    <name evidence="2" type="ORF">FHX64_002610</name>
</gene>
<dbReference type="PANTHER" id="PTHR22916:SF3">
    <property type="entry name" value="UDP-GLCNAC:BETAGAL BETA-1,3-N-ACETYLGLUCOSAMINYLTRANSFERASE-LIKE PROTEIN 1"/>
    <property type="match status" value="1"/>
</dbReference>
<dbReference type="InterPro" id="IPR029044">
    <property type="entry name" value="Nucleotide-diphossugar_trans"/>
</dbReference>
<dbReference type="GO" id="GO:0016758">
    <property type="term" value="F:hexosyltransferase activity"/>
    <property type="evidence" value="ECO:0007669"/>
    <property type="project" value="UniProtKB-ARBA"/>
</dbReference>
<dbReference type="PANTHER" id="PTHR22916">
    <property type="entry name" value="GLYCOSYLTRANSFERASE"/>
    <property type="match status" value="1"/>
</dbReference>
<dbReference type="Proteomes" id="UP000544222">
    <property type="component" value="Unassembled WGS sequence"/>
</dbReference>
<dbReference type="Pfam" id="PF00535">
    <property type="entry name" value="Glycos_transf_2"/>
    <property type="match status" value="1"/>
</dbReference>
<reference evidence="2 3" key="1">
    <citation type="submission" date="2020-08" db="EMBL/GenBank/DDBJ databases">
        <title>Genomic Encyclopedia of Type Strains, Phase IV (KMG-IV): sequencing the most valuable type-strain genomes for metagenomic binning, comparative biology and taxonomic classification.</title>
        <authorList>
            <person name="Goeker M."/>
        </authorList>
    </citation>
    <scope>NUCLEOTIDE SEQUENCE [LARGE SCALE GENOMIC DNA]</scope>
    <source>
        <strain evidence="2 3">DSM 27471</strain>
    </source>
</reference>
<dbReference type="RefSeq" id="WP_183414159.1">
    <property type="nucleotide sequence ID" value="NZ_JACHYB010000002.1"/>
</dbReference>
<name>A0A7W5DSS9_9PORP</name>
<proteinExistence type="predicted"/>
<evidence type="ECO:0000259" key="1">
    <source>
        <dbReference type="Pfam" id="PF00535"/>
    </source>
</evidence>
<dbReference type="Gene3D" id="3.90.550.10">
    <property type="entry name" value="Spore Coat Polysaccharide Biosynthesis Protein SpsA, Chain A"/>
    <property type="match status" value="1"/>
</dbReference>
<keyword evidence="3" id="KW-1185">Reference proteome</keyword>
<feature type="domain" description="Glycosyltransferase 2-like" evidence="1">
    <location>
        <begin position="32"/>
        <end position="157"/>
    </location>
</feature>
<sequence>MYRWRDAAATSESILFQTRFALPAMKTSPKISVLMPVYNVATYVQEAIESIINQSYTDFELLIINDGSTDTTRDKVLQFTDSRIRFIENEHNIGLANTLNRGIELAAGEYIARMDGDDISLPDRLKRQVDILDRHPDIDICGAGYRFFGSKNYEVRYPQDHEAIKVGLLFGCCMIIPLFRKKSIVEAHLQYEQEFFPAEDYRFWTKCVMQLKMYNIPETLFLYRMHATQVSETRTNQSQMSDKVRTLYLQKLFPALSQQDTQLFISTFAETKGISAINEVKAYDQCKQRILQANMLHPTLNQKALHQILQQHIVAKIRNFIVEEWFVERYTLNRYISLFSSGILFRLPLKFNIKLWIKVMLHKTAQPIPTSKLK</sequence>
<organism evidence="2 3">
    <name type="scientific">Microbacter margulisiae</name>
    <dbReference type="NCBI Taxonomy" id="1350067"/>
    <lineage>
        <taxon>Bacteria</taxon>
        <taxon>Pseudomonadati</taxon>
        <taxon>Bacteroidota</taxon>
        <taxon>Bacteroidia</taxon>
        <taxon>Bacteroidales</taxon>
        <taxon>Porphyromonadaceae</taxon>
        <taxon>Microbacter</taxon>
    </lineage>
</organism>
<evidence type="ECO:0000313" key="2">
    <source>
        <dbReference type="EMBL" id="MBB3188412.1"/>
    </source>
</evidence>
<evidence type="ECO:0000313" key="3">
    <source>
        <dbReference type="Proteomes" id="UP000544222"/>
    </source>
</evidence>
<dbReference type="SUPFAM" id="SSF53448">
    <property type="entry name" value="Nucleotide-diphospho-sugar transferases"/>
    <property type="match status" value="1"/>
</dbReference>
<keyword evidence="2" id="KW-0808">Transferase</keyword>
<dbReference type="EMBL" id="JACHYB010000002">
    <property type="protein sequence ID" value="MBB3188412.1"/>
    <property type="molecule type" value="Genomic_DNA"/>
</dbReference>
<comment type="caution">
    <text evidence="2">The sequence shown here is derived from an EMBL/GenBank/DDBJ whole genome shotgun (WGS) entry which is preliminary data.</text>
</comment>
<dbReference type="AlphaFoldDB" id="A0A7W5DSS9"/>
<dbReference type="CDD" id="cd00761">
    <property type="entry name" value="Glyco_tranf_GTA_type"/>
    <property type="match status" value="1"/>
</dbReference>
<dbReference type="InterPro" id="IPR001173">
    <property type="entry name" value="Glyco_trans_2-like"/>
</dbReference>